<feature type="region of interest" description="Disordered" evidence="1">
    <location>
        <begin position="1"/>
        <end position="22"/>
    </location>
</feature>
<dbReference type="EMBL" id="CP002038">
    <property type="protein sequence ID" value="ADM98570.1"/>
    <property type="molecule type" value="Genomic_DNA"/>
</dbReference>
<proteinExistence type="predicted"/>
<accession>E0SCP6</accession>
<evidence type="ECO:0000313" key="2">
    <source>
        <dbReference type="EMBL" id="ADM98570.1"/>
    </source>
</evidence>
<dbReference type="Proteomes" id="UP000006859">
    <property type="component" value="Chromosome"/>
</dbReference>
<dbReference type="KEGG" id="ddd:Dda3937_04590"/>
<evidence type="ECO:0000313" key="3">
    <source>
        <dbReference type="Proteomes" id="UP000006859"/>
    </source>
</evidence>
<gene>
    <name evidence="2" type="ordered locus">Dda3937_04590</name>
</gene>
<reference evidence="2 3" key="1">
    <citation type="journal article" date="2011" name="J. Bacteriol.">
        <title>Genome sequence of the plant-pathogenic bacterium Dickeya dadantii 3937.</title>
        <authorList>
            <person name="Glasner J.D."/>
            <person name="Yang C.H."/>
            <person name="Reverchon S."/>
            <person name="Hugouvieux-Cotte-Pattat N."/>
            <person name="Condemine G."/>
            <person name="Bohin J.P."/>
            <person name="Van Gijsegem F."/>
            <person name="Yang S."/>
            <person name="Franza T."/>
            <person name="Expert D."/>
            <person name="Plunkett G. III"/>
            <person name="San Francisco M.J."/>
            <person name="Charkowski A.O."/>
            <person name="Py B."/>
            <person name="Bell K."/>
            <person name="Rauscher L."/>
            <person name="Rodriguez-Palenzuela P."/>
            <person name="Toussaint A."/>
            <person name="Holeva M.C."/>
            <person name="He S.Y."/>
            <person name="Douet V."/>
            <person name="Boccara M."/>
            <person name="Blanco C."/>
            <person name="Toth I."/>
            <person name="Anderson B.D."/>
            <person name="Biehl B.S."/>
            <person name="Mau B."/>
            <person name="Flynn S.M."/>
            <person name="Barras F."/>
            <person name="Lindeberg M."/>
            <person name="Birch P.R."/>
            <person name="Tsuyumu S."/>
            <person name="Shi X."/>
            <person name="Hibbing M."/>
            <person name="Yap M.N."/>
            <person name="Carpentier M."/>
            <person name="Dassa E."/>
            <person name="Umehara M."/>
            <person name="Kim J.F."/>
            <person name="Rusch M."/>
            <person name="Soni P."/>
            <person name="Mayhew G.F."/>
            <person name="Fouts D.E."/>
            <person name="Gill S.R."/>
            <person name="Blattner F.R."/>
            <person name="Keen N.T."/>
            <person name="Perna N.T."/>
        </authorList>
    </citation>
    <scope>NUCLEOTIDE SEQUENCE [LARGE SCALE GENOMIC DNA]</scope>
    <source>
        <strain evidence="2 3">3937</strain>
    </source>
</reference>
<keyword evidence="3" id="KW-1185">Reference proteome</keyword>
<protein>
    <submittedName>
        <fullName evidence="2">Uncharacterized protein</fullName>
    </submittedName>
</protein>
<dbReference type="STRING" id="198628.Dda3937_04590"/>
<name>E0SCP6_DICD3</name>
<evidence type="ECO:0000256" key="1">
    <source>
        <dbReference type="SAM" id="MobiDB-lite"/>
    </source>
</evidence>
<dbReference type="AlphaFoldDB" id="E0SCP6"/>
<sequence length="76" mass="8694">MNPIHSIFNSLTDKGEKNKPQMGDITMKVHARSRWVTGKRVQRAFRRHAPTHTAMPFTVFTRLACHLFSFVIGSTP</sequence>
<organism evidence="2 3">
    <name type="scientific">Dickeya dadantii (strain 3937)</name>
    <name type="common">Erwinia chrysanthemi (strain 3937)</name>
    <dbReference type="NCBI Taxonomy" id="198628"/>
    <lineage>
        <taxon>Bacteria</taxon>
        <taxon>Pseudomonadati</taxon>
        <taxon>Pseudomonadota</taxon>
        <taxon>Gammaproteobacteria</taxon>
        <taxon>Enterobacterales</taxon>
        <taxon>Pectobacteriaceae</taxon>
        <taxon>Dickeya</taxon>
    </lineage>
</organism>
<dbReference type="HOGENOM" id="CLU_2648674_0_0_6"/>